<evidence type="ECO:0000313" key="3">
    <source>
        <dbReference type="Proteomes" id="UP001519460"/>
    </source>
</evidence>
<dbReference type="Proteomes" id="UP001519460">
    <property type="component" value="Unassembled WGS sequence"/>
</dbReference>
<feature type="signal peptide" evidence="1">
    <location>
        <begin position="1"/>
        <end position="23"/>
    </location>
</feature>
<reference evidence="2 3" key="1">
    <citation type="journal article" date="2023" name="Sci. Data">
        <title>Genome assembly of the Korean intertidal mud-creeper Batillaria attramentaria.</title>
        <authorList>
            <person name="Patra A.K."/>
            <person name="Ho P.T."/>
            <person name="Jun S."/>
            <person name="Lee S.J."/>
            <person name="Kim Y."/>
            <person name="Won Y.J."/>
        </authorList>
    </citation>
    <scope>NUCLEOTIDE SEQUENCE [LARGE SCALE GENOMIC DNA]</scope>
    <source>
        <strain evidence="2">Wonlab-2016</strain>
    </source>
</reference>
<organism evidence="2 3">
    <name type="scientific">Batillaria attramentaria</name>
    <dbReference type="NCBI Taxonomy" id="370345"/>
    <lineage>
        <taxon>Eukaryota</taxon>
        <taxon>Metazoa</taxon>
        <taxon>Spiralia</taxon>
        <taxon>Lophotrochozoa</taxon>
        <taxon>Mollusca</taxon>
        <taxon>Gastropoda</taxon>
        <taxon>Caenogastropoda</taxon>
        <taxon>Sorbeoconcha</taxon>
        <taxon>Cerithioidea</taxon>
        <taxon>Batillariidae</taxon>
        <taxon>Batillaria</taxon>
    </lineage>
</organism>
<dbReference type="EMBL" id="JACVVK020000033">
    <property type="protein sequence ID" value="KAK7501207.1"/>
    <property type="molecule type" value="Genomic_DNA"/>
</dbReference>
<feature type="chain" id="PRO_5044856545" description="Secreted protein" evidence="1">
    <location>
        <begin position="24"/>
        <end position="121"/>
    </location>
</feature>
<keyword evidence="1" id="KW-0732">Signal</keyword>
<protein>
    <recommendedName>
        <fullName evidence="4">Secreted protein</fullName>
    </recommendedName>
</protein>
<evidence type="ECO:0000313" key="2">
    <source>
        <dbReference type="EMBL" id="KAK7501207.1"/>
    </source>
</evidence>
<dbReference type="AlphaFoldDB" id="A0ABD0LQ63"/>
<name>A0ABD0LQ63_9CAEN</name>
<sequence>MPVISTRLPFRLVLCFVLKHVLPSSPDRFGIVGESDSLSLLPTKSKLCWLLLVRNRLFARSFTELWSCLVTKLPCAEIASRSWTYGGDWPLGQYEQRQCRLLSWKGPEGDGRGRKSRRRVN</sequence>
<evidence type="ECO:0008006" key="4">
    <source>
        <dbReference type="Google" id="ProtNLM"/>
    </source>
</evidence>
<comment type="caution">
    <text evidence="2">The sequence shown here is derived from an EMBL/GenBank/DDBJ whole genome shotgun (WGS) entry which is preliminary data.</text>
</comment>
<evidence type="ECO:0000256" key="1">
    <source>
        <dbReference type="SAM" id="SignalP"/>
    </source>
</evidence>
<proteinExistence type="predicted"/>
<keyword evidence="3" id="KW-1185">Reference proteome</keyword>
<gene>
    <name evidence="2" type="ORF">BaRGS_00007692</name>
</gene>
<accession>A0ABD0LQ63</accession>